<name>A0A2S3R008_VIBVL</name>
<evidence type="ECO:0000259" key="1">
    <source>
        <dbReference type="PROSITE" id="PS51819"/>
    </source>
</evidence>
<dbReference type="Pfam" id="PF00903">
    <property type="entry name" value="Glyoxalase"/>
    <property type="match status" value="1"/>
</dbReference>
<dbReference type="InterPro" id="IPR050383">
    <property type="entry name" value="GlyoxalaseI/FosfomycinResist"/>
</dbReference>
<protein>
    <submittedName>
        <fullName evidence="2">VOC family virulence protein</fullName>
    </submittedName>
</protein>
<dbReference type="RefSeq" id="WP_103200762.1">
    <property type="nucleotide sequence ID" value="NZ_CP126699.1"/>
</dbReference>
<evidence type="ECO:0000313" key="3">
    <source>
        <dbReference type="Proteomes" id="UP000237466"/>
    </source>
</evidence>
<dbReference type="Proteomes" id="UP000237466">
    <property type="component" value="Unassembled WGS sequence"/>
</dbReference>
<gene>
    <name evidence="2" type="ORF">CRN52_16215</name>
</gene>
<feature type="domain" description="VOC" evidence="1">
    <location>
        <begin position="11"/>
        <end position="137"/>
    </location>
</feature>
<sequence>MEKARPIQLQAIDHIVLRVVDLPKMLAFYCDILGCVVEREVAEFGLTQLRAGSALIDLVTVDSKLGQQGGRAPEQGGRNLDHFCLQITPKDEQEILDFLIQHGVKVEDFANRYGAQGFGRSIYLSDPEGNTVELKPQNS</sequence>
<dbReference type="Gene3D" id="3.10.180.10">
    <property type="entry name" value="2,3-Dihydroxybiphenyl 1,2-Dioxygenase, domain 1"/>
    <property type="match status" value="1"/>
</dbReference>
<proteinExistence type="predicted"/>
<accession>A0A2S3R008</accession>
<dbReference type="AlphaFoldDB" id="A0A2S3R008"/>
<dbReference type="EMBL" id="PDGH01000113">
    <property type="protein sequence ID" value="POB45519.1"/>
    <property type="molecule type" value="Genomic_DNA"/>
</dbReference>
<reference evidence="2 3" key="1">
    <citation type="journal article" date="2018" name="Front. Microbiol.">
        <title>Phylogeny of Vibrio vulnificus from the Analysis of the Core-Genome: Implications for Intra-Species Taxonomy.</title>
        <authorList>
            <person name="Roig F.J."/>
            <person name="Gonzalez-Candelas F."/>
            <person name="Sanjuan E."/>
            <person name="Fouz B."/>
            <person name="Feil E.J."/>
            <person name="Llorens C."/>
            <person name="Baker-Austin C."/>
            <person name="Oliver J.D."/>
            <person name="Danin-Poleg Y."/>
            <person name="Gibas C.J."/>
            <person name="Kashi Y."/>
            <person name="Gulig P.A."/>
            <person name="Morrison S.S."/>
            <person name="Amaro C."/>
        </authorList>
    </citation>
    <scope>NUCLEOTIDE SEQUENCE [LARGE SCALE GENOMIC DNA]</scope>
    <source>
        <strain evidence="2 3">CECT4608</strain>
    </source>
</reference>
<dbReference type="PROSITE" id="PS51819">
    <property type="entry name" value="VOC"/>
    <property type="match status" value="1"/>
</dbReference>
<dbReference type="SUPFAM" id="SSF54593">
    <property type="entry name" value="Glyoxalase/Bleomycin resistance protein/Dihydroxybiphenyl dioxygenase"/>
    <property type="match status" value="1"/>
</dbReference>
<dbReference type="PANTHER" id="PTHR21366:SF14">
    <property type="entry name" value="GLYOXALASE DOMAIN-CONTAINING PROTEIN 5"/>
    <property type="match status" value="1"/>
</dbReference>
<dbReference type="PANTHER" id="PTHR21366">
    <property type="entry name" value="GLYOXALASE FAMILY PROTEIN"/>
    <property type="match status" value="1"/>
</dbReference>
<comment type="caution">
    <text evidence="2">The sequence shown here is derived from an EMBL/GenBank/DDBJ whole genome shotgun (WGS) entry which is preliminary data.</text>
</comment>
<evidence type="ECO:0000313" key="2">
    <source>
        <dbReference type="EMBL" id="POB45519.1"/>
    </source>
</evidence>
<organism evidence="2 3">
    <name type="scientific">Vibrio vulnificus</name>
    <dbReference type="NCBI Taxonomy" id="672"/>
    <lineage>
        <taxon>Bacteria</taxon>
        <taxon>Pseudomonadati</taxon>
        <taxon>Pseudomonadota</taxon>
        <taxon>Gammaproteobacteria</taxon>
        <taxon>Vibrionales</taxon>
        <taxon>Vibrionaceae</taxon>
        <taxon>Vibrio</taxon>
    </lineage>
</organism>
<dbReference type="InterPro" id="IPR037523">
    <property type="entry name" value="VOC_core"/>
</dbReference>
<dbReference type="InterPro" id="IPR029068">
    <property type="entry name" value="Glyas_Bleomycin-R_OHBP_Dase"/>
</dbReference>
<dbReference type="InterPro" id="IPR004360">
    <property type="entry name" value="Glyas_Fos-R_dOase_dom"/>
</dbReference>